<keyword evidence="3" id="KW-1185">Reference proteome</keyword>
<feature type="region of interest" description="Disordered" evidence="1">
    <location>
        <begin position="721"/>
        <end position="770"/>
    </location>
</feature>
<keyword evidence="2" id="KW-0732">Signal</keyword>
<dbReference type="AlphaFoldDB" id="A0A1I8BBP8"/>
<feature type="region of interest" description="Disordered" evidence="1">
    <location>
        <begin position="106"/>
        <end position="127"/>
    </location>
</feature>
<dbReference type="WBParaSite" id="MhA1_Contig185.frz3.gene38">
    <property type="protein sequence ID" value="MhA1_Contig185.frz3.gene38"/>
    <property type="gene ID" value="MhA1_Contig185.frz3.gene38"/>
</dbReference>
<evidence type="ECO:0000313" key="3">
    <source>
        <dbReference type="Proteomes" id="UP000095281"/>
    </source>
</evidence>
<feature type="signal peptide" evidence="2">
    <location>
        <begin position="1"/>
        <end position="26"/>
    </location>
</feature>
<feature type="compositionally biased region" description="Basic and acidic residues" evidence="1">
    <location>
        <begin position="733"/>
        <end position="758"/>
    </location>
</feature>
<name>A0A1I8BBP8_MELHA</name>
<evidence type="ECO:0000256" key="2">
    <source>
        <dbReference type="SAM" id="SignalP"/>
    </source>
</evidence>
<protein>
    <submittedName>
        <fullName evidence="4">DHC_N1 domain-containing protein</fullName>
    </submittedName>
</protein>
<evidence type="ECO:0000256" key="1">
    <source>
        <dbReference type="SAM" id="MobiDB-lite"/>
    </source>
</evidence>
<feature type="region of interest" description="Disordered" evidence="1">
    <location>
        <begin position="532"/>
        <end position="607"/>
    </location>
</feature>
<evidence type="ECO:0000313" key="4">
    <source>
        <dbReference type="WBParaSite" id="MhA1_Contig185.frz3.gene38"/>
    </source>
</evidence>
<reference evidence="4" key="1">
    <citation type="submission" date="2016-11" db="UniProtKB">
        <authorList>
            <consortium name="WormBaseParasite"/>
        </authorList>
    </citation>
    <scope>IDENTIFICATION</scope>
</reference>
<feature type="compositionally biased region" description="Low complexity" evidence="1">
    <location>
        <begin position="106"/>
        <end position="125"/>
    </location>
</feature>
<proteinExistence type="predicted"/>
<sequence>MKFIPLFLMIFLLIMMVSIELNFVAATIEEEIQQVETNLLVDSAVHKCWKDSLEKVLKLFGDDIRPVTSQNTDELIASASALSSEGIVGGLISHLSRSFSLNESSSLSSQTRSAPSSPSGSRPGGAKQYFRSVSFNEPIQVTTTSSAPSSPGGRLAGGVIGFVRQLSLNATSQLPSPSGSSSKSYSSSSSFNFKTNVLVSNAITLLEVEIPFLRGVLDKIYQTFKDIPNKLKETVPYNLRDDHFPEIINRQLLSDIEIWLMRVERISKENPEFDLCRHFNPNQKRWIQSELNYLLADKWSWPSNHRDPFNNESVENKTKKVVKNMRIYLGIVAVKAYQINVIFRTATIVCNKHLFEEYDENIRKIRNDHETELENAVKLQEIIHDASIMLSLLKKNKLRNNYYYKNNKHVVELHKAYDEKCLNLAGKPTELSNQKNKFDDIIKERIPAKKVEWHVWKDIAEIIQLEGEIVSMQLTVSFNPVTPLSSPRKSPRELPPQFEVFSPKSLPSFKPNHHLLHNKHFDLLNLIKPKDVDGGSGVNKCENEKNHKGKEKMKGVNSSAINKPTSLKLASLDIPRSGQSHGKSKLKRTHSKISPPNNEENNSGLSHINENQEANHGEVNKAEGQKSESAQDKKLKALKVHVGSGSKDNDQTMKFSYKGKAKSLPSNYGPFNKESFKAKENEHFNPEANFEQDKEPNKERIELKSEDMLAAFDKNQIETMKDYDELSQSNDYSKGETHMDEDRLESKHKEIQESKQRLESTSSKDLTPNEVLEKAEKINEDLTNILVTREIINPSPVIKPIKDHGAITAL</sequence>
<dbReference type="Proteomes" id="UP000095281">
    <property type="component" value="Unplaced"/>
</dbReference>
<feature type="compositionally biased region" description="Polar residues" evidence="1">
    <location>
        <begin position="556"/>
        <end position="565"/>
    </location>
</feature>
<accession>A0A1I8BBP8</accession>
<organism evidence="3 4">
    <name type="scientific">Meloidogyne hapla</name>
    <name type="common">Root-knot nematode worm</name>
    <dbReference type="NCBI Taxonomy" id="6305"/>
    <lineage>
        <taxon>Eukaryota</taxon>
        <taxon>Metazoa</taxon>
        <taxon>Ecdysozoa</taxon>
        <taxon>Nematoda</taxon>
        <taxon>Chromadorea</taxon>
        <taxon>Rhabditida</taxon>
        <taxon>Tylenchina</taxon>
        <taxon>Tylenchomorpha</taxon>
        <taxon>Tylenchoidea</taxon>
        <taxon>Meloidogynidae</taxon>
        <taxon>Meloidogyninae</taxon>
        <taxon>Meloidogyne</taxon>
    </lineage>
</organism>
<feature type="compositionally biased region" description="Polar residues" evidence="1">
    <location>
        <begin position="592"/>
        <end position="607"/>
    </location>
</feature>
<feature type="compositionally biased region" description="Basic residues" evidence="1">
    <location>
        <begin position="582"/>
        <end position="591"/>
    </location>
</feature>
<feature type="chain" id="PRO_5009315644" evidence="2">
    <location>
        <begin position="27"/>
        <end position="810"/>
    </location>
</feature>